<gene>
    <name evidence="2" type="ORF">B0T22DRAFT_479785</name>
</gene>
<dbReference type="Proteomes" id="UP001270362">
    <property type="component" value="Unassembled WGS sequence"/>
</dbReference>
<evidence type="ECO:0000256" key="1">
    <source>
        <dbReference type="SAM" id="MobiDB-lite"/>
    </source>
</evidence>
<feature type="compositionally biased region" description="Basic and acidic residues" evidence="1">
    <location>
        <begin position="49"/>
        <end position="58"/>
    </location>
</feature>
<name>A0AAE1CCI8_9PEZI</name>
<keyword evidence="3" id="KW-1185">Reference proteome</keyword>
<protein>
    <submittedName>
        <fullName evidence="2">Uncharacterized protein</fullName>
    </submittedName>
</protein>
<dbReference type="EMBL" id="JAULSO010000002">
    <property type="protein sequence ID" value="KAK3688549.1"/>
    <property type="molecule type" value="Genomic_DNA"/>
</dbReference>
<organism evidence="2 3">
    <name type="scientific">Podospora appendiculata</name>
    <dbReference type="NCBI Taxonomy" id="314037"/>
    <lineage>
        <taxon>Eukaryota</taxon>
        <taxon>Fungi</taxon>
        <taxon>Dikarya</taxon>
        <taxon>Ascomycota</taxon>
        <taxon>Pezizomycotina</taxon>
        <taxon>Sordariomycetes</taxon>
        <taxon>Sordariomycetidae</taxon>
        <taxon>Sordariales</taxon>
        <taxon>Podosporaceae</taxon>
        <taxon>Podospora</taxon>
    </lineage>
</organism>
<accession>A0AAE1CCI8</accession>
<feature type="region of interest" description="Disordered" evidence="1">
    <location>
        <begin position="49"/>
        <end position="69"/>
    </location>
</feature>
<evidence type="ECO:0000313" key="2">
    <source>
        <dbReference type="EMBL" id="KAK3688549.1"/>
    </source>
</evidence>
<dbReference type="AlphaFoldDB" id="A0AAE1CCI8"/>
<reference evidence="2" key="1">
    <citation type="journal article" date="2023" name="Mol. Phylogenet. Evol.">
        <title>Genome-scale phylogeny and comparative genomics of the fungal order Sordariales.</title>
        <authorList>
            <person name="Hensen N."/>
            <person name="Bonometti L."/>
            <person name="Westerberg I."/>
            <person name="Brannstrom I.O."/>
            <person name="Guillou S."/>
            <person name="Cros-Aarteil S."/>
            <person name="Calhoun S."/>
            <person name="Haridas S."/>
            <person name="Kuo A."/>
            <person name="Mondo S."/>
            <person name="Pangilinan J."/>
            <person name="Riley R."/>
            <person name="LaButti K."/>
            <person name="Andreopoulos B."/>
            <person name="Lipzen A."/>
            <person name="Chen C."/>
            <person name="Yan M."/>
            <person name="Daum C."/>
            <person name="Ng V."/>
            <person name="Clum A."/>
            <person name="Steindorff A."/>
            <person name="Ohm R.A."/>
            <person name="Martin F."/>
            <person name="Silar P."/>
            <person name="Natvig D.O."/>
            <person name="Lalanne C."/>
            <person name="Gautier V."/>
            <person name="Ament-Velasquez S.L."/>
            <person name="Kruys A."/>
            <person name="Hutchinson M.I."/>
            <person name="Powell A.J."/>
            <person name="Barry K."/>
            <person name="Miller A.N."/>
            <person name="Grigoriev I.V."/>
            <person name="Debuchy R."/>
            <person name="Gladieux P."/>
            <person name="Hiltunen Thoren M."/>
            <person name="Johannesson H."/>
        </authorList>
    </citation>
    <scope>NUCLEOTIDE SEQUENCE</scope>
    <source>
        <strain evidence="2">CBS 314.62</strain>
    </source>
</reference>
<evidence type="ECO:0000313" key="3">
    <source>
        <dbReference type="Proteomes" id="UP001270362"/>
    </source>
</evidence>
<comment type="caution">
    <text evidence="2">The sequence shown here is derived from an EMBL/GenBank/DDBJ whole genome shotgun (WGS) entry which is preliminary data.</text>
</comment>
<sequence>MPSSSPAAAAAAKEDARLRTALEARALKFHMTVGSNKYSCVLIDRAAHEKAKAERESSAKSVSTGSESS</sequence>
<proteinExistence type="predicted"/>
<reference evidence="2" key="2">
    <citation type="submission" date="2023-06" db="EMBL/GenBank/DDBJ databases">
        <authorList>
            <consortium name="Lawrence Berkeley National Laboratory"/>
            <person name="Haridas S."/>
            <person name="Hensen N."/>
            <person name="Bonometti L."/>
            <person name="Westerberg I."/>
            <person name="Brannstrom I.O."/>
            <person name="Guillou S."/>
            <person name="Cros-Aarteil S."/>
            <person name="Calhoun S."/>
            <person name="Kuo A."/>
            <person name="Mondo S."/>
            <person name="Pangilinan J."/>
            <person name="Riley R."/>
            <person name="Labutti K."/>
            <person name="Andreopoulos B."/>
            <person name="Lipzen A."/>
            <person name="Chen C."/>
            <person name="Yanf M."/>
            <person name="Daum C."/>
            <person name="Ng V."/>
            <person name="Clum A."/>
            <person name="Steindorff A."/>
            <person name="Ohm R."/>
            <person name="Martin F."/>
            <person name="Silar P."/>
            <person name="Natvig D."/>
            <person name="Lalanne C."/>
            <person name="Gautier V."/>
            <person name="Ament-Velasquez S.L."/>
            <person name="Kruys A."/>
            <person name="Hutchinson M.I."/>
            <person name="Powell A.J."/>
            <person name="Barry K."/>
            <person name="Miller A.N."/>
            <person name="Grigoriev I.V."/>
            <person name="Debuchy R."/>
            <person name="Gladieux P."/>
            <person name="Thoren M.H."/>
            <person name="Johannesson H."/>
        </authorList>
    </citation>
    <scope>NUCLEOTIDE SEQUENCE</scope>
    <source>
        <strain evidence="2">CBS 314.62</strain>
    </source>
</reference>